<evidence type="ECO:0000256" key="7">
    <source>
        <dbReference type="ARBA" id="ARBA00023065"/>
    </source>
</evidence>
<dbReference type="PANTHER" id="PTHR11629">
    <property type="entry name" value="VACUOLAR PROTON ATPASES"/>
    <property type="match status" value="1"/>
</dbReference>
<evidence type="ECO:0000256" key="1">
    <source>
        <dbReference type="ARBA" id="ARBA00004141"/>
    </source>
</evidence>
<dbReference type="Pfam" id="PF01496">
    <property type="entry name" value="V_ATPase_I"/>
    <property type="match status" value="1"/>
</dbReference>
<evidence type="ECO:0000256" key="4">
    <source>
        <dbReference type="ARBA" id="ARBA00022692"/>
    </source>
</evidence>
<feature type="transmembrane region" description="Helical" evidence="9">
    <location>
        <begin position="718"/>
        <end position="741"/>
    </location>
</feature>
<dbReference type="GO" id="GO:0051117">
    <property type="term" value="F:ATPase binding"/>
    <property type="evidence" value="ECO:0007669"/>
    <property type="project" value="TreeGrafter"/>
</dbReference>
<evidence type="ECO:0000313" key="11">
    <source>
        <dbReference type="Proteomes" id="UP000191144"/>
    </source>
</evidence>
<keyword evidence="3 9" id="KW-0813">Transport</keyword>
<keyword evidence="6 9" id="KW-1133">Transmembrane helix</keyword>
<feature type="transmembrane region" description="Helical" evidence="9">
    <location>
        <begin position="449"/>
        <end position="466"/>
    </location>
</feature>
<proteinExistence type="inferred from homology"/>
<accession>A0A1G4KDM0</accession>
<dbReference type="GO" id="GO:0007035">
    <property type="term" value="P:vacuolar acidification"/>
    <property type="evidence" value="ECO:0007669"/>
    <property type="project" value="TreeGrafter"/>
</dbReference>
<keyword evidence="4 9" id="KW-0812">Transmembrane</keyword>
<evidence type="ECO:0000256" key="9">
    <source>
        <dbReference type="RuleBase" id="RU361189"/>
    </source>
</evidence>
<comment type="function">
    <text evidence="9">Essential component of the vacuolar proton pump (V-ATPase), a multimeric enzyme that catalyzes the translocation of protons across the membranes. Required for assembly and activity of the V-ATPase.</text>
</comment>
<keyword evidence="11" id="KW-1185">Reference proteome</keyword>
<evidence type="ECO:0000256" key="8">
    <source>
        <dbReference type="ARBA" id="ARBA00023136"/>
    </source>
</evidence>
<dbReference type="OrthoDB" id="10264220at2759"/>
<evidence type="ECO:0000256" key="2">
    <source>
        <dbReference type="ARBA" id="ARBA00009904"/>
    </source>
</evidence>
<dbReference type="GO" id="GO:0000329">
    <property type="term" value="C:fungal-type vacuole membrane"/>
    <property type="evidence" value="ECO:0007669"/>
    <property type="project" value="TreeGrafter"/>
</dbReference>
<dbReference type="GO" id="GO:0046961">
    <property type="term" value="F:proton-transporting ATPase activity, rotational mechanism"/>
    <property type="evidence" value="ECO:0007669"/>
    <property type="project" value="InterPro"/>
</dbReference>
<keyword evidence="5 9" id="KW-0375">Hydrogen ion transport</keyword>
<name>A0A1G4KDM0_9SACH</name>
<sequence>MPEKYEAMFRSAEMSLVQLYIPQEIGRDSVYSLGDQGLVQFRDLNTKIRSFQRTFVPEVRRLDNLQRQYRYFYKLLCQHDIKIFEETEEEVPKGTFRMAPRSSKIDDHIENGSLIEERMVQLVEASEQLELRKSDLEQFRHVLQAGDEFFANAAGFSHSESQDESIPSSVSFVTGTIPRAKAGTLEQILWRVLRGNLFFKHVQLPEPLYDVKAKTTVLKDAFIVFSHGDLILQRVKKVAESLDANLYDVSDNAGARSKQLNEVNSRLADVYTVLDTTNTTLETELYAIAKELQVWNSEVAREKAVYETLNLFDYDSNRKTLIGEGWVPKDELNSLQGQLARLTTSMGVDVPSIVQVLETNKCPPTFHRTNKFTDAFQNICDCYGTPSYREVNPGLPTVVTFPFMFAIMFGDMGHGMLMTMVAGLLVFYEKTLGKMKRDEIFDMAYSGRYILLLMGLFSIYTGFLYNDMFSRSLTLFKSGWKWPSHWELYETIEAKSVGTYPFGLDSAWHGTENALLFSNSYKMKLSVLLGFVHMSYSYMFSLVNALYFKNWIDIVGNFIPGLLFMQGIFGYLSVCIVYKWSVDWIKDGRVAPGLLNTLINMFLAPGTVEEELYPHQAKVQVFLLIMALICVPCLLLIKPIHYKLTHPDNAYESVTSNETSEETVAEHNGAVAKAGDDDDDEEGTGHGEEFGDVVIHQVIHTIEFCLNSVSHTASYLRLWALSLAHAQLSTVLWTMTIEIAFGMTGVVGVIMTVVLFTMWFVLTCVILVLMEGTSAMLHSLRLHWIESMSKFFVGEGTPYMPFHFEPIDVESMKQE</sequence>
<dbReference type="Proteomes" id="UP000191144">
    <property type="component" value="Chromosome H"/>
</dbReference>
<comment type="subcellular location">
    <subcellularLocation>
        <location evidence="1">Membrane</location>
        <topology evidence="1">Multi-pass membrane protein</topology>
    </subcellularLocation>
</comment>
<evidence type="ECO:0000313" key="10">
    <source>
        <dbReference type="EMBL" id="SCV02559.1"/>
    </source>
</evidence>
<evidence type="ECO:0000256" key="6">
    <source>
        <dbReference type="ARBA" id="ARBA00022989"/>
    </source>
</evidence>
<feature type="transmembrane region" description="Helical" evidence="9">
    <location>
        <begin position="525"/>
        <end position="547"/>
    </location>
</feature>
<dbReference type="PIRSF" id="PIRSF001293">
    <property type="entry name" value="ATP6V0A1"/>
    <property type="match status" value="1"/>
</dbReference>
<evidence type="ECO:0000256" key="5">
    <source>
        <dbReference type="ARBA" id="ARBA00022781"/>
    </source>
</evidence>
<feature type="transmembrane region" description="Helical" evidence="9">
    <location>
        <begin position="619"/>
        <end position="637"/>
    </location>
</feature>
<dbReference type="InterPro" id="IPR026028">
    <property type="entry name" value="V-type_ATPase_116kDa_su_euka"/>
</dbReference>
<dbReference type="PANTHER" id="PTHR11629:SF63">
    <property type="entry name" value="V-TYPE PROTON ATPASE SUBUNIT A"/>
    <property type="match status" value="1"/>
</dbReference>
<dbReference type="InterPro" id="IPR002490">
    <property type="entry name" value="V-ATPase_116kDa_su"/>
</dbReference>
<dbReference type="AlphaFoldDB" id="A0A1G4KDM0"/>
<reference evidence="11" key="1">
    <citation type="submission" date="2016-03" db="EMBL/GenBank/DDBJ databases">
        <authorList>
            <person name="Devillers Hugo."/>
        </authorList>
    </citation>
    <scope>NUCLEOTIDE SEQUENCE [LARGE SCALE GENOMIC DNA]</scope>
</reference>
<organism evidence="10 11">
    <name type="scientific">Lachancea meyersii CBS 8951</name>
    <dbReference type="NCBI Taxonomy" id="1266667"/>
    <lineage>
        <taxon>Eukaryota</taxon>
        <taxon>Fungi</taxon>
        <taxon>Dikarya</taxon>
        <taxon>Ascomycota</taxon>
        <taxon>Saccharomycotina</taxon>
        <taxon>Saccharomycetes</taxon>
        <taxon>Saccharomycetales</taxon>
        <taxon>Saccharomycetaceae</taxon>
        <taxon>Lachancea</taxon>
    </lineage>
</organism>
<dbReference type="EMBL" id="LT598480">
    <property type="protein sequence ID" value="SCV02559.1"/>
    <property type="molecule type" value="Genomic_DNA"/>
</dbReference>
<feature type="transmembrane region" description="Helical" evidence="9">
    <location>
        <begin position="747"/>
        <end position="770"/>
    </location>
</feature>
<protein>
    <recommendedName>
        <fullName evidence="9">V-type proton ATPase subunit a</fullName>
    </recommendedName>
</protein>
<dbReference type="GO" id="GO:0000220">
    <property type="term" value="C:vacuolar proton-transporting V-type ATPase, V0 domain"/>
    <property type="evidence" value="ECO:0007669"/>
    <property type="project" value="InterPro"/>
</dbReference>
<gene>
    <name evidence="10" type="ORF">LAME_0H02762G</name>
</gene>
<evidence type="ECO:0000256" key="3">
    <source>
        <dbReference type="ARBA" id="ARBA00022448"/>
    </source>
</evidence>
<comment type="similarity">
    <text evidence="2 9">Belongs to the V-ATPase 116 kDa subunit family.</text>
</comment>
<keyword evidence="8 9" id="KW-0472">Membrane</keyword>
<feature type="transmembrane region" description="Helical" evidence="9">
    <location>
        <begin position="403"/>
        <end position="428"/>
    </location>
</feature>
<feature type="transmembrane region" description="Helical" evidence="9">
    <location>
        <begin position="559"/>
        <end position="580"/>
    </location>
</feature>
<keyword evidence="7 9" id="KW-0406">Ion transport</keyword>